<dbReference type="InterPro" id="IPR052898">
    <property type="entry name" value="ACAD10-like"/>
</dbReference>
<dbReference type="RefSeq" id="WP_227778760.1">
    <property type="nucleotide sequence ID" value="NZ_BAABKX010000030.1"/>
</dbReference>
<evidence type="ECO:0000313" key="2">
    <source>
        <dbReference type="EMBL" id="GAA5064094.1"/>
    </source>
</evidence>
<dbReference type="InterPro" id="IPR041726">
    <property type="entry name" value="ACAD10_11_N"/>
</dbReference>
<comment type="caution">
    <text evidence="2">The sequence shown here is derived from an EMBL/GenBank/DDBJ whole genome shotgun (WGS) entry which is preliminary data.</text>
</comment>
<feature type="domain" description="Aminoglycoside phosphotransferase" evidence="1">
    <location>
        <begin position="35"/>
        <end position="268"/>
    </location>
</feature>
<accession>A0AAV3UR49</accession>
<dbReference type="PANTHER" id="PTHR47829:SF1">
    <property type="entry name" value="HAD FAMILY PHOSPHATASE"/>
    <property type="match status" value="1"/>
</dbReference>
<name>A0AAV3UR49_9EURY</name>
<dbReference type="PANTHER" id="PTHR47829">
    <property type="entry name" value="HYDROLASE, PUTATIVE (AFU_ORTHOLOGUE AFUA_1G12880)-RELATED"/>
    <property type="match status" value="1"/>
</dbReference>
<evidence type="ECO:0000313" key="3">
    <source>
        <dbReference type="Proteomes" id="UP001501729"/>
    </source>
</evidence>
<gene>
    <name evidence="2" type="ORF">GCM10025751_53230</name>
</gene>
<evidence type="ECO:0000259" key="1">
    <source>
        <dbReference type="Pfam" id="PF01636"/>
    </source>
</evidence>
<dbReference type="Proteomes" id="UP001501729">
    <property type="component" value="Unassembled WGS sequence"/>
</dbReference>
<dbReference type="GeneID" id="68617527"/>
<protein>
    <submittedName>
        <fullName evidence="2">Phosphotransferase family protein</fullName>
    </submittedName>
</protein>
<sequence>MTDDHSDEEYFERLVDKESLQQYLQENLGEAAIFEIEQHQAGHSNETLFLTWGDQEYVIRRPPPGETAEKAHDVLREYKVVSALQDTDVPLPETILECDDTSIIGSDFYLTDRLHGDVIRNSEPERFATPEARAAIGKELVDSLVAIHEVDYEEVGLGDFGYPEGFTERQVNRWTKQLDWAFEVTTDVRDVPLLDDVGDWLSANLPEENTASLVHGDYKLDNVMYAPTMSPEIVAVFDWELSALGNPFTDLGWMLAFWRDSGDPEPAVPELVSTVPERPGYMTRAELVKRYERKTGVTFEQDRFYRTLAVYKLAGLGEMFFRRHLDGNSDDSLYPVMENRVPRLAERAMRIINGEEPL</sequence>
<dbReference type="CDD" id="cd05154">
    <property type="entry name" value="ACAD10_11_N-like"/>
    <property type="match status" value="1"/>
</dbReference>
<organism evidence="2 3">
    <name type="scientific">Haladaptatus pallidirubidus</name>
    <dbReference type="NCBI Taxonomy" id="1008152"/>
    <lineage>
        <taxon>Archaea</taxon>
        <taxon>Methanobacteriati</taxon>
        <taxon>Methanobacteriota</taxon>
        <taxon>Stenosarchaea group</taxon>
        <taxon>Halobacteria</taxon>
        <taxon>Halobacteriales</taxon>
        <taxon>Haladaptataceae</taxon>
        <taxon>Haladaptatus</taxon>
    </lineage>
</organism>
<reference evidence="2 3" key="1">
    <citation type="journal article" date="2019" name="Int. J. Syst. Evol. Microbiol.">
        <title>The Global Catalogue of Microorganisms (GCM) 10K type strain sequencing project: providing services to taxonomists for standard genome sequencing and annotation.</title>
        <authorList>
            <consortium name="The Broad Institute Genomics Platform"/>
            <consortium name="The Broad Institute Genome Sequencing Center for Infectious Disease"/>
            <person name="Wu L."/>
            <person name="Ma J."/>
        </authorList>
    </citation>
    <scope>NUCLEOTIDE SEQUENCE [LARGE SCALE GENOMIC DNA]</scope>
    <source>
        <strain evidence="2 3">JCM 17504</strain>
    </source>
</reference>
<dbReference type="Gene3D" id="3.90.1200.10">
    <property type="match status" value="1"/>
</dbReference>
<keyword evidence="3" id="KW-1185">Reference proteome</keyword>
<proteinExistence type="predicted"/>
<dbReference type="SUPFAM" id="SSF56112">
    <property type="entry name" value="Protein kinase-like (PK-like)"/>
    <property type="match status" value="1"/>
</dbReference>
<dbReference type="AlphaFoldDB" id="A0AAV3UR49"/>
<dbReference type="EMBL" id="BAABKX010000030">
    <property type="protein sequence ID" value="GAA5064094.1"/>
    <property type="molecule type" value="Genomic_DNA"/>
</dbReference>
<dbReference type="InterPro" id="IPR011009">
    <property type="entry name" value="Kinase-like_dom_sf"/>
</dbReference>
<dbReference type="InterPro" id="IPR002575">
    <property type="entry name" value="Aminoglycoside_PTrfase"/>
</dbReference>
<dbReference type="Gene3D" id="3.30.200.20">
    <property type="entry name" value="Phosphorylase Kinase, domain 1"/>
    <property type="match status" value="1"/>
</dbReference>
<dbReference type="Pfam" id="PF01636">
    <property type="entry name" value="APH"/>
    <property type="match status" value="1"/>
</dbReference>